<dbReference type="EMBL" id="WVTA01000016">
    <property type="protein sequence ID" value="KAK3201341.1"/>
    <property type="molecule type" value="Genomic_DNA"/>
</dbReference>
<keyword evidence="3" id="KW-1185">Reference proteome</keyword>
<accession>A0AAN6LQ18</accession>
<dbReference type="AlphaFoldDB" id="A0AAN6LQ18"/>
<evidence type="ECO:0000313" key="2">
    <source>
        <dbReference type="EMBL" id="KAK3201341.1"/>
    </source>
</evidence>
<protein>
    <submittedName>
        <fullName evidence="2">Uncharacterized protein</fullName>
    </submittedName>
</protein>
<dbReference type="Gene3D" id="1.20.120.1770">
    <property type="match status" value="1"/>
</dbReference>
<reference evidence="2 3" key="1">
    <citation type="submission" date="2021-02" db="EMBL/GenBank/DDBJ databases">
        <title>Genome assembly of Pseudopithomyces chartarum.</title>
        <authorList>
            <person name="Jauregui R."/>
            <person name="Singh J."/>
            <person name="Voisey C."/>
        </authorList>
    </citation>
    <scope>NUCLEOTIDE SEQUENCE [LARGE SCALE GENOMIC DNA]</scope>
    <source>
        <strain evidence="2 3">AGR01</strain>
    </source>
</reference>
<gene>
    <name evidence="2" type="ORF">GRF29_185g682604</name>
</gene>
<feature type="transmembrane region" description="Helical" evidence="1">
    <location>
        <begin position="759"/>
        <end position="778"/>
    </location>
</feature>
<comment type="caution">
    <text evidence="2">The sequence shown here is derived from an EMBL/GenBank/DDBJ whole genome shotgun (WGS) entry which is preliminary data.</text>
</comment>
<keyword evidence="1" id="KW-0472">Membrane</keyword>
<proteinExistence type="predicted"/>
<dbReference type="Proteomes" id="UP001280581">
    <property type="component" value="Unassembled WGS sequence"/>
</dbReference>
<evidence type="ECO:0000313" key="3">
    <source>
        <dbReference type="Proteomes" id="UP001280581"/>
    </source>
</evidence>
<name>A0AAN6LQ18_9PLEO</name>
<keyword evidence="1" id="KW-1133">Transmembrane helix</keyword>
<sequence>MFSSRTGWHLSFTLLAVTFLLYIVFGLWFTERSTVSKRPAHALDDILSPASIDALYNDARLHHAVLDLTETVAKASLSYGEKLESGGLRNLGKGMISSIARVRTQKLASQRKRQLFGGGEQDGGFGGFVSGLFGGGSNATGLGNVFQQALSGIGDDILSSLATPAYFLGIGIGMGAETSLNLTSPEESEATAAEVAAASGEEATGLNLIAQSLGAGLSGQLAPALGNLGTSDTSIGMAVFALAQGVGQASASGLNLTQRQFPPTNGTGIMDIAKNFGLGVTGPIASNLDLQKLFNQGSGASDFMAQIPRIAAAAGEGLGQGASRGLGLTKRGAPGNITKRQAINETTQMDIPGIVGNLSLGLSQSFLETSDLSAILPGGSGGISFDTSSLVLLASGAGKGIGDGIATGLGIMSGNGSAFAIPTKSGGNQTEEVIAEQFTKNLMSSLLQNGGMKAIGDSLMTQAGGLTTNVEITKAAEGAARGLVEGSISALSEAGGFQKVISGDFPKELAMNLPSLPPTQFNDSVSGSVVAFMRGLSGEGVLLVSQMLNKDKNNTSNLSAKRNVDGSGVASSHALSRRADTVIPAFDEKSLHDIAQTSLETVTCSGFGGLAALALGVTQSPALKNSDMMGFSTVPLDNSTLAALPKGPVTIMNDGNKLTVNLADRAVTINGLDLRPFAIITALHVLFSTLAFFFALPAYLALGAIWRFSEMIGQPIDDAKMKKWRMVVLLGLFTPFAIVGIVLGIVGKGSAAHFQTPHSIFGLVALVLIIPSVAFGIVRLRTTVPIPPPSAFLFKNQIAAMKGPHKIHIISNMLIQQTLGVGMISWVQGFMDLRSISLCIVDAVLTAPVLVGVMNLVLFMQIGSTGLLIARFILERRLARSGESGESGETYDDATFFEKMKITKIKRTDTMKTFGFDSAPPPLERPPLAERNTADLLGKEDSQIGLPMNARKFGEVDPHPGTRVISTSGDPFADTGEQIVSPRIYNAKLGGFEDDNNPAYPPPVSYTNIPSVSNYTDTNTFNNNTYNNNIYNTYNNNNTAQTGRASSEVLTQSRYVSYAASAPADKGAKGAKVVNGI</sequence>
<feature type="transmembrane region" description="Helical" evidence="1">
    <location>
        <begin position="677"/>
        <end position="706"/>
    </location>
</feature>
<organism evidence="2 3">
    <name type="scientific">Pseudopithomyces chartarum</name>
    <dbReference type="NCBI Taxonomy" id="1892770"/>
    <lineage>
        <taxon>Eukaryota</taxon>
        <taxon>Fungi</taxon>
        <taxon>Dikarya</taxon>
        <taxon>Ascomycota</taxon>
        <taxon>Pezizomycotina</taxon>
        <taxon>Dothideomycetes</taxon>
        <taxon>Pleosporomycetidae</taxon>
        <taxon>Pleosporales</taxon>
        <taxon>Massarineae</taxon>
        <taxon>Didymosphaeriaceae</taxon>
        <taxon>Pseudopithomyces</taxon>
    </lineage>
</organism>
<evidence type="ECO:0000256" key="1">
    <source>
        <dbReference type="SAM" id="Phobius"/>
    </source>
</evidence>
<feature type="transmembrane region" description="Helical" evidence="1">
    <location>
        <begin position="727"/>
        <end position="747"/>
    </location>
</feature>
<keyword evidence="1" id="KW-0812">Transmembrane</keyword>